<evidence type="ECO:0000256" key="7">
    <source>
        <dbReference type="ARBA" id="ARBA00022989"/>
    </source>
</evidence>
<dbReference type="InterPro" id="IPR019561">
    <property type="entry name" value="Translocon_Sec61/SecY_plug_dom"/>
</dbReference>
<comment type="caution">
    <text evidence="15">The sequence shown here is derived from an EMBL/GenBank/DDBJ whole genome shotgun (WGS) entry which is preliminary data.</text>
</comment>
<feature type="transmembrane region" description="Helical" evidence="10">
    <location>
        <begin position="387"/>
        <end position="406"/>
    </location>
</feature>
<evidence type="ECO:0000256" key="3">
    <source>
        <dbReference type="ARBA" id="ARBA00022448"/>
    </source>
</evidence>
<feature type="transmembrane region" description="Helical" evidence="10">
    <location>
        <begin position="239"/>
        <end position="256"/>
    </location>
</feature>
<gene>
    <name evidence="10" type="primary">secY</name>
    <name evidence="15" type="ORF">AKJ42_03765</name>
</gene>
<feature type="transmembrane region" description="Helical" evidence="10">
    <location>
        <begin position="412"/>
        <end position="432"/>
    </location>
</feature>
<keyword evidence="6 10" id="KW-0653">Protein transport</keyword>
<evidence type="ECO:0000256" key="10">
    <source>
        <dbReference type="HAMAP-Rule" id="MF_01465"/>
    </source>
</evidence>
<dbReference type="PATRIC" id="fig|1698272.3.peg.793"/>
<dbReference type="NCBIfam" id="NF006341">
    <property type="entry name" value="PRK08568.1-5"/>
    <property type="match status" value="1"/>
</dbReference>
<dbReference type="Pfam" id="PF00344">
    <property type="entry name" value="SecY"/>
    <property type="match status" value="1"/>
</dbReference>
<evidence type="ECO:0000256" key="6">
    <source>
        <dbReference type="ARBA" id="ARBA00022927"/>
    </source>
</evidence>
<evidence type="ECO:0000256" key="13">
    <source>
        <dbReference type="RuleBase" id="RU004349"/>
    </source>
</evidence>
<dbReference type="NCBIfam" id="TIGR00967">
    <property type="entry name" value="3a0501s007"/>
    <property type="match status" value="1"/>
</dbReference>
<dbReference type="Proteomes" id="UP000070520">
    <property type="component" value="Unassembled WGS sequence"/>
</dbReference>
<comment type="similarity">
    <text evidence="2 10 13">Belongs to the SecY/SEC61-alpha family.</text>
</comment>
<dbReference type="SUPFAM" id="SSF103491">
    <property type="entry name" value="Preprotein translocase SecY subunit"/>
    <property type="match status" value="1"/>
</dbReference>
<keyword evidence="9 10" id="KW-0472">Membrane</keyword>
<accession>A0A133UY11</accession>
<evidence type="ECO:0000259" key="14">
    <source>
        <dbReference type="Pfam" id="PF10559"/>
    </source>
</evidence>
<dbReference type="Gene3D" id="1.10.3370.10">
    <property type="entry name" value="SecY subunit domain"/>
    <property type="match status" value="1"/>
</dbReference>
<dbReference type="PIRSF" id="PIRSF004557">
    <property type="entry name" value="SecY"/>
    <property type="match status" value="1"/>
</dbReference>
<dbReference type="InterPro" id="IPR030659">
    <property type="entry name" value="SecY_CS"/>
</dbReference>
<evidence type="ECO:0000256" key="12">
    <source>
        <dbReference type="RuleBase" id="RU003484"/>
    </source>
</evidence>
<evidence type="ECO:0000256" key="11">
    <source>
        <dbReference type="RuleBase" id="RU000537"/>
    </source>
</evidence>
<dbReference type="GO" id="GO:0065002">
    <property type="term" value="P:intracellular protein transmembrane transport"/>
    <property type="evidence" value="ECO:0007669"/>
    <property type="project" value="UniProtKB-UniRule"/>
</dbReference>
<dbReference type="InterPro" id="IPR002208">
    <property type="entry name" value="SecY/SEC61-alpha"/>
</dbReference>
<feature type="domain" description="Translocon Sec61/SecY plug" evidence="14">
    <location>
        <begin position="44"/>
        <end position="77"/>
    </location>
</feature>
<dbReference type="PROSITE" id="PS00755">
    <property type="entry name" value="SECY_1"/>
    <property type="match status" value="1"/>
</dbReference>
<dbReference type="InterPro" id="IPR026593">
    <property type="entry name" value="SecY"/>
</dbReference>
<keyword evidence="5 10" id="KW-0812">Transmembrane</keyword>
<evidence type="ECO:0000256" key="1">
    <source>
        <dbReference type="ARBA" id="ARBA00004127"/>
    </source>
</evidence>
<dbReference type="PRINTS" id="PR00303">
    <property type="entry name" value="SECYTRNLCASE"/>
</dbReference>
<sequence>MDERSFRSKLYVLEPIIQRLPEVSVPKRHIGFKEKLMWSGIALIIFLIMTQVPLYGMTAQAQNWFGSLRYVLASRAGTLMQLGIGPIVTAGIVMQLLVGAKIINLDLSHPRDKALFTGTQKILAVLVGIFQASAFVMAGSFGPIATMGGLRILFLIIQLTLGVLVVLYLDELVSKYGFGSGISLFIAGGVSATVFWQAFNFTAPQGIIRGAIPNFISALASGSPGAISTAFFRTPAPNMMGVIATIIVFFIVIYAETMRVEVPLAYSRYGGLRGRYPIKFLYASVIPVILSLVLFTNFRIIGRILGGPVQGFVSTYMVSPQGLGAVTADPLRAVVYMLILMGSCMAFAWLWVQMTNMGPRDVAQQLKRSGMSIPGFRRDTRIMEKRLARYITPVTLLGGAFVGALAAGANFLGALSSGTGILLAVSIIYRLYQEIARGRVSEMFPAARRLLGE</sequence>
<feature type="transmembrane region" description="Helical" evidence="10">
    <location>
        <begin position="331"/>
        <end position="352"/>
    </location>
</feature>
<evidence type="ECO:0000256" key="2">
    <source>
        <dbReference type="ARBA" id="ARBA00005751"/>
    </source>
</evidence>
<reference evidence="15 16" key="1">
    <citation type="journal article" date="2016" name="Sci. Rep.">
        <title>Metabolic traits of an uncultured archaeal lineage -MSBL1- from brine pools of the Red Sea.</title>
        <authorList>
            <person name="Mwirichia R."/>
            <person name="Alam I."/>
            <person name="Rashid M."/>
            <person name="Vinu M."/>
            <person name="Ba-Alawi W."/>
            <person name="Anthony Kamau A."/>
            <person name="Kamanda Ngugi D."/>
            <person name="Goker M."/>
            <person name="Klenk H.P."/>
            <person name="Bajic V."/>
            <person name="Stingl U."/>
        </authorList>
    </citation>
    <scope>NUCLEOTIDE SEQUENCE [LARGE SCALE GENOMIC DNA]</scope>
    <source>
        <strain evidence="15">SCGC-AAA261C02</strain>
    </source>
</reference>
<keyword evidence="4 10" id="KW-1003">Cell membrane</keyword>
<keyword evidence="3 10" id="KW-0813">Transport</keyword>
<evidence type="ECO:0000313" key="15">
    <source>
        <dbReference type="EMBL" id="KXA99082.1"/>
    </source>
</evidence>
<name>A0A133UY11_9EURY</name>
<evidence type="ECO:0000256" key="9">
    <source>
        <dbReference type="ARBA" id="ARBA00023136"/>
    </source>
</evidence>
<feature type="transmembrane region" description="Helical" evidence="10">
    <location>
        <begin position="123"/>
        <end position="144"/>
    </location>
</feature>
<organism evidence="15 16">
    <name type="scientific">candidate division MSBL1 archaeon SCGC-AAA261C02</name>
    <dbReference type="NCBI Taxonomy" id="1698272"/>
    <lineage>
        <taxon>Archaea</taxon>
        <taxon>Methanobacteriati</taxon>
        <taxon>Methanobacteriota</taxon>
        <taxon>candidate division MSBL1</taxon>
    </lineage>
</organism>
<dbReference type="PROSITE" id="PS00756">
    <property type="entry name" value="SECY_2"/>
    <property type="match status" value="1"/>
</dbReference>
<dbReference type="HAMAP" id="MF_01465">
    <property type="entry name" value="SecY"/>
    <property type="match status" value="1"/>
</dbReference>
<dbReference type="GO" id="GO:0005886">
    <property type="term" value="C:plasma membrane"/>
    <property type="evidence" value="ECO:0007669"/>
    <property type="project" value="UniProtKB-SubCell"/>
</dbReference>
<comment type="subunit">
    <text evidence="10">Component of the Sec protein translocase complex. Heterotrimer consisting of alpha (SecY), beta (SecG) and gamma (SecE) subunits. The heterotrimers can form oligomers, although 1 heterotrimer is thought to be able to translocate proteins. Interacts with the ribosome. May interact with SecDF, and other proteins may be involved.</text>
</comment>
<comment type="function">
    <text evidence="10 11">The central subunit of the protein translocation channel SecYEG. Consists of two halves formed by TMs 1-5 and 6-10. These two domains form a lateral gate at the front which open onto the bilayer between TMs 2 and 7, and are clamped together by SecE at the back. The channel is closed by both a pore ring composed of hydrophobic SecY resides and a short helix (helix 2A) on the extracellular side of the membrane which forms a plug. The plug probably moves laterally to allow the channel to open. The ring and the pore may move independently.</text>
</comment>
<dbReference type="PANTHER" id="PTHR10906">
    <property type="entry name" value="SECY/SEC61-ALPHA FAMILY MEMBER"/>
    <property type="match status" value="1"/>
</dbReference>
<evidence type="ECO:0000256" key="8">
    <source>
        <dbReference type="ARBA" id="ARBA00023010"/>
    </source>
</evidence>
<feature type="transmembrane region" description="Helical" evidence="10">
    <location>
        <begin position="36"/>
        <end position="58"/>
    </location>
</feature>
<dbReference type="GO" id="GO:0012505">
    <property type="term" value="C:endomembrane system"/>
    <property type="evidence" value="ECO:0007669"/>
    <property type="project" value="UniProtKB-SubCell"/>
</dbReference>
<dbReference type="InterPro" id="IPR023201">
    <property type="entry name" value="SecY_dom_sf"/>
</dbReference>
<evidence type="ECO:0000256" key="5">
    <source>
        <dbReference type="ARBA" id="ARBA00022692"/>
    </source>
</evidence>
<keyword evidence="8 10" id="KW-0811">Translocation</keyword>
<evidence type="ECO:0000313" key="16">
    <source>
        <dbReference type="Proteomes" id="UP000070520"/>
    </source>
</evidence>
<feature type="transmembrane region" description="Helical" evidence="10">
    <location>
        <begin position="276"/>
        <end position="295"/>
    </location>
</feature>
<keyword evidence="7 10" id="KW-1133">Transmembrane helix</keyword>
<dbReference type="AlphaFoldDB" id="A0A133UY11"/>
<protein>
    <recommendedName>
        <fullName evidence="10 11">Protein translocase subunit SecY</fullName>
    </recommendedName>
    <alternativeName>
        <fullName evidence="10">Protein transport protein SEC61 subunit alpha homolog</fullName>
    </alternativeName>
</protein>
<dbReference type="GO" id="GO:0006605">
    <property type="term" value="P:protein targeting"/>
    <property type="evidence" value="ECO:0007669"/>
    <property type="project" value="UniProtKB-UniRule"/>
</dbReference>
<feature type="transmembrane region" description="Helical" evidence="10">
    <location>
        <begin position="78"/>
        <end position="103"/>
    </location>
</feature>
<dbReference type="Pfam" id="PF10559">
    <property type="entry name" value="Plug_translocon"/>
    <property type="match status" value="1"/>
</dbReference>
<proteinExistence type="inferred from homology"/>
<feature type="transmembrane region" description="Helical" evidence="10">
    <location>
        <begin position="176"/>
        <end position="199"/>
    </location>
</feature>
<evidence type="ECO:0000256" key="4">
    <source>
        <dbReference type="ARBA" id="ARBA00022475"/>
    </source>
</evidence>
<dbReference type="EMBL" id="LHXW01000071">
    <property type="protein sequence ID" value="KXA99082.1"/>
    <property type="molecule type" value="Genomic_DNA"/>
</dbReference>
<comment type="subcellular location">
    <subcellularLocation>
        <location evidence="10">Cell membrane</location>
        <topology evidence="10">Multi-pass membrane protein</topology>
    </subcellularLocation>
    <subcellularLocation>
        <location evidence="1">Endomembrane system</location>
        <topology evidence="1">Multi-pass membrane protein</topology>
    </subcellularLocation>
    <subcellularLocation>
        <location evidence="12">Membrane</location>
        <topology evidence="12">Multi-pass membrane protein</topology>
    </subcellularLocation>
</comment>
<keyword evidence="16" id="KW-1185">Reference proteome</keyword>
<feature type="transmembrane region" description="Helical" evidence="10">
    <location>
        <begin position="150"/>
        <end position="169"/>
    </location>
</feature>